<comment type="caution">
    <text evidence="1">The sequence shown here is derived from an EMBL/GenBank/DDBJ whole genome shotgun (WGS) entry which is preliminary data.</text>
</comment>
<evidence type="ECO:0008006" key="3">
    <source>
        <dbReference type="Google" id="ProtNLM"/>
    </source>
</evidence>
<dbReference type="Proteomes" id="UP001321014">
    <property type="component" value="Unassembled WGS sequence"/>
</dbReference>
<organism evidence="1 2">
    <name type="scientific">Ruegeria marisflavi</name>
    <dbReference type="NCBI Taxonomy" id="2984152"/>
    <lineage>
        <taxon>Bacteria</taxon>
        <taxon>Pseudomonadati</taxon>
        <taxon>Pseudomonadota</taxon>
        <taxon>Alphaproteobacteria</taxon>
        <taxon>Rhodobacterales</taxon>
        <taxon>Roseobacteraceae</taxon>
        <taxon>Ruegeria</taxon>
    </lineage>
</organism>
<dbReference type="SUPFAM" id="SSF53474">
    <property type="entry name" value="alpha/beta-Hydrolases"/>
    <property type="match status" value="1"/>
</dbReference>
<evidence type="ECO:0000313" key="2">
    <source>
        <dbReference type="Proteomes" id="UP001321014"/>
    </source>
</evidence>
<dbReference type="InterPro" id="IPR036388">
    <property type="entry name" value="WH-like_DNA-bd_sf"/>
</dbReference>
<dbReference type="EMBL" id="JAOVQN010000016">
    <property type="protein sequence ID" value="MCU9839148.1"/>
    <property type="molecule type" value="Genomic_DNA"/>
</dbReference>
<keyword evidence="2" id="KW-1185">Reference proteome</keyword>
<name>A0ABT2WTB9_9RHOB</name>
<dbReference type="InterPro" id="IPR016032">
    <property type="entry name" value="Sig_transdc_resp-reg_C-effctor"/>
</dbReference>
<reference evidence="1 2" key="1">
    <citation type="submission" date="2022-10" db="EMBL/GenBank/DDBJ databases">
        <title>Ruegeria sp. nov., isolated from ocean surface water.</title>
        <authorList>
            <person name="He W."/>
            <person name="Wang L."/>
            <person name="Zhang D.-F."/>
        </authorList>
    </citation>
    <scope>NUCLEOTIDE SEQUENCE [LARGE SCALE GENOMIC DNA]</scope>
    <source>
        <strain evidence="1 2">WL0004</strain>
    </source>
</reference>
<accession>A0ABT2WTB9</accession>
<evidence type="ECO:0000313" key="1">
    <source>
        <dbReference type="EMBL" id="MCU9839148.1"/>
    </source>
</evidence>
<protein>
    <recommendedName>
        <fullName evidence="3">Alpha/beta hydrolase</fullName>
    </recommendedName>
</protein>
<dbReference type="InterPro" id="IPR029058">
    <property type="entry name" value="AB_hydrolase_fold"/>
</dbReference>
<dbReference type="Gene3D" id="1.10.10.10">
    <property type="entry name" value="Winged helix-like DNA-binding domain superfamily/Winged helix DNA-binding domain"/>
    <property type="match status" value="1"/>
</dbReference>
<gene>
    <name evidence="1" type="ORF">OEZ49_15330</name>
</gene>
<proteinExistence type="predicted"/>
<dbReference type="SUPFAM" id="SSF46894">
    <property type="entry name" value="C-terminal effector domain of the bipartite response regulators"/>
    <property type="match status" value="1"/>
</dbReference>
<sequence length="150" mass="16426">MDSGLVLWPVLDEIDFVRNLMEGHSLRVIAECSCRSENVVRSQAKSVLAKTGAPEQAGLIRLVAFPISRGNPLRSNGYPGSVNLNDEVLEKPTGLKMQRYQPGDLKVRPVIYLHGALDPVVTICAAEEFAGTSSNTTFHVLEDVGQFLIY</sequence>